<dbReference type="EMBL" id="FOQG01000014">
    <property type="protein sequence ID" value="SFI88745.1"/>
    <property type="molecule type" value="Genomic_DNA"/>
</dbReference>
<accession>A0A1I3LW65</accession>
<evidence type="ECO:0000313" key="3">
    <source>
        <dbReference type="Proteomes" id="UP000198649"/>
    </source>
</evidence>
<organism evidence="2 3">
    <name type="scientific">Nocardioides psychrotolerans</name>
    <dbReference type="NCBI Taxonomy" id="1005945"/>
    <lineage>
        <taxon>Bacteria</taxon>
        <taxon>Bacillati</taxon>
        <taxon>Actinomycetota</taxon>
        <taxon>Actinomycetes</taxon>
        <taxon>Propionibacteriales</taxon>
        <taxon>Nocardioidaceae</taxon>
        <taxon>Nocardioides</taxon>
    </lineage>
</organism>
<dbReference type="AlphaFoldDB" id="A0A1I3LW65"/>
<feature type="transmembrane region" description="Helical" evidence="1">
    <location>
        <begin position="60"/>
        <end position="77"/>
    </location>
</feature>
<sequence length="82" mass="8980">MTKAQSDLEAEIESTRERLAVTIDQLLYRSSPKTIASREVAQIKGHYVDAATGEPRTDNILKTVGGVIGVIVLFVVIRKVVN</sequence>
<dbReference type="RefSeq" id="WP_091115489.1">
    <property type="nucleotide sequence ID" value="NZ_BKAF01000017.1"/>
</dbReference>
<keyword evidence="1" id="KW-1133">Transmembrane helix</keyword>
<proteinExistence type="predicted"/>
<reference evidence="2 3" key="1">
    <citation type="submission" date="2016-10" db="EMBL/GenBank/DDBJ databases">
        <authorList>
            <person name="de Groot N.N."/>
        </authorList>
    </citation>
    <scope>NUCLEOTIDE SEQUENCE [LARGE SCALE GENOMIC DNA]</scope>
    <source>
        <strain evidence="2 3">CGMCC 1.11156</strain>
    </source>
</reference>
<protein>
    <recommendedName>
        <fullName evidence="4">DUF3618 domain-containing protein</fullName>
    </recommendedName>
</protein>
<keyword evidence="1" id="KW-0812">Transmembrane</keyword>
<evidence type="ECO:0000313" key="2">
    <source>
        <dbReference type="EMBL" id="SFI88745.1"/>
    </source>
</evidence>
<gene>
    <name evidence="2" type="ORF">SAMN05216561_114103</name>
</gene>
<keyword evidence="1" id="KW-0472">Membrane</keyword>
<dbReference type="InterPro" id="IPR022062">
    <property type="entry name" value="DUF3618"/>
</dbReference>
<dbReference type="Proteomes" id="UP000198649">
    <property type="component" value="Unassembled WGS sequence"/>
</dbReference>
<keyword evidence="3" id="KW-1185">Reference proteome</keyword>
<dbReference type="STRING" id="1005945.SAMN05216561_114103"/>
<name>A0A1I3LW65_9ACTN</name>
<evidence type="ECO:0008006" key="4">
    <source>
        <dbReference type="Google" id="ProtNLM"/>
    </source>
</evidence>
<dbReference type="Pfam" id="PF12277">
    <property type="entry name" value="DUF3618"/>
    <property type="match status" value="1"/>
</dbReference>
<evidence type="ECO:0000256" key="1">
    <source>
        <dbReference type="SAM" id="Phobius"/>
    </source>
</evidence>
<dbReference type="OrthoDB" id="5149496at2"/>